<gene>
    <name evidence="11" type="ORF">COU89_01020</name>
</gene>
<dbReference type="GO" id="GO:0019134">
    <property type="term" value="F:glucosamine-1-phosphate N-acetyltransferase activity"/>
    <property type="evidence" value="ECO:0007669"/>
    <property type="project" value="UniProtKB-EC"/>
</dbReference>
<comment type="catalytic activity">
    <reaction evidence="7">
        <text>alpha-D-glucosamine 1-phosphate + acetyl-CoA = N-acetyl-alpha-D-glucosamine 1-phosphate + CoA + H(+)</text>
        <dbReference type="Rhea" id="RHEA:13725"/>
        <dbReference type="ChEBI" id="CHEBI:15378"/>
        <dbReference type="ChEBI" id="CHEBI:57287"/>
        <dbReference type="ChEBI" id="CHEBI:57288"/>
        <dbReference type="ChEBI" id="CHEBI:57776"/>
        <dbReference type="ChEBI" id="CHEBI:58516"/>
        <dbReference type="EC" id="2.3.1.157"/>
    </reaction>
</comment>
<reference evidence="12" key="1">
    <citation type="submission" date="2017-09" db="EMBL/GenBank/DDBJ databases">
        <title>Depth-based differentiation of microbial function through sediment-hosted aquifers and enrichment of novel symbionts in the deep terrestrial subsurface.</title>
        <authorList>
            <person name="Probst A.J."/>
            <person name="Ladd B."/>
            <person name="Jarett J.K."/>
            <person name="Geller-Mcgrath D.E."/>
            <person name="Sieber C.M.K."/>
            <person name="Emerson J.B."/>
            <person name="Anantharaman K."/>
            <person name="Thomas B.C."/>
            <person name="Malmstrom R."/>
            <person name="Stieglmeier M."/>
            <person name="Klingl A."/>
            <person name="Woyke T."/>
            <person name="Ryan C.M."/>
            <person name="Banfield J.F."/>
        </authorList>
    </citation>
    <scope>NUCLEOTIDE SEQUENCE [LARGE SCALE GENOMIC DNA]</scope>
</reference>
<dbReference type="GO" id="GO:0003977">
    <property type="term" value="F:UDP-N-acetylglucosamine diphosphorylase activity"/>
    <property type="evidence" value="ECO:0007669"/>
    <property type="project" value="UniProtKB-EC"/>
</dbReference>
<dbReference type="InterPro" id="IPR011004">
    <property type="entry name" value="Trimer_LpxA-like_sf"/>
</dbReference>
<dbReference type="Pfam" id="PF25087">
    <property type="entry name" value="GMPPB_C"/>
    <property type="match status" value="1"/>
</dbReference>
<dbReference type="Pfam" id="PF00483">
    <property type="entry name" value="NTP_transferase"/>
    <property type="match status" value="1"/>
</dbReference>
<dbReference type="SUPFAM" id="SSF53448">
    <property type="entry name" value="Nucleotide-diphospho-sugar transferases"/>
    <property type="match status" value="1"/>
</dbReference>
<proteinExistence type="predicted"/>
<name>A0A2M8KVB7_9BACT</name>
<comment type="caution">
    <text evidence="11">The sequence shown here is derived from an EMBL/GenBank/DDBJ whole genome shotgun (WGS) entry which is preliminary data.</text>
</comment>
<evidence type="ECO:0000256" key="2">
    <source>
        <dbReference type="ARBA" id="ARBA00005208"/>
    </source>
</evidence>
<dbReference type="AlphaFoldDB" id="A0A2M8KVB7"/>
<dbReference type="Proteomes" id="UP000231569">
    <property type="component" value="Unassembled WGS sequence"/>
</dbReference>
<evidence type="ECO:0000256" key="1">
    <source>
        <dbReference type="ARBA" id="ARBA00005166"/>
    </source>
</evidence>
<keyword evidence="5" id="KW-0511">Multifunctional enzyme</keyword>
<keyword evidence="3" id="KW-0808">Transferase</keyword>
<dbReference type="Gene3D" id="3.90.550.10">
    <property type="entry name" value="Spore Coat Polysaccharide Biosynthesis Protein SpsA, Chain A"/>
    <property type="match status" value="1"/>
</dbReference>
<dbReference type="InterPro" id="IPR056729">
    <property type="entry name" value="GMPPB_C"/>
</dbReference>
<evidence type="ECO:0000313" key="12">
    <source>
        <dbReference type="Proteomes" id="UP000231569"/>
    </source>
</evidence>
<evidence type="ECO:0000259" key="9">
    <source>
        <dbReference type="Pfam" id="PF00483"/>
    </source>
</evidence>
<evidence type="ECO:0000313" key="11">
    <source>
        <dbReference type="EMBL" id="PJE63849.1"/>
    </source>
</evidence>
<sequence length="420" mass="46035">MSQVPRIILLAGGVGKRFAPFVTNKTMFPFQGKPILQHTLELIADAGLTEVLVISNSDNTQWLNQYNNPNLTITQVIQDKPLGMGQALYEAQQAMGDEPSIIMNAVDVVETSLLPELVQHIADNDIGIVGIHMDDYFPGGYIRFDHDRVVEIIEKPLPDKVPSQFVKLVFDYIKSPARLITALNEVGHEQDDSYEQALSKLITETPPVFVPYRGQWNKLKFPHYILEVMDVLNALKLPQKPFIHKSAQVSPSALVEGTSYIDEGARVLEGAIIKNSYIGKQVTVGNHTLVRDSTVEENSVIGFGTEVARSYIGPHTMTHHAFIGDSVLEGYSNVSYGTCLTNMRIDGKSIAVKFSESTLETGKHKLGALVARDVFFGAQSLTLPGVTIGAGAKIYPSTIVHTSLPAGSTIKSYQKQEVSS</sequence>
<evidence type="ECO:0000256" key="3">
    <source>
        <dbReference type="ARBA" id="ARBA00022679"/>
    </source>
</evidence>
<dbReference type="InterPro" id="IPR005835">
    <property type="entry name" value="NTP_transferase_dom"/>
</dbReference>
<dbReference type="PANTHER" id="PTHR43584:SF8">
    <property type="entry name" value="N-ACETYLMURAMATE ALPHA-1-PHOSPHATE URIDYLYLTRANSFERASE"/>
    <property type="match status" value="1"/>
</dbReference>
<evidence type="ECO:0000256" key="5">
    <source>
        <dbReference type="ARBA" id="ARBA00023268"/>
    </source>
</evidence>
<protein>
    <submittedName>
        <fullName evidence="11">Uncharacterized protein</fullName>
    </submittedName>
</protein>
<dbReference type="SUPFAM" id="SSF51161">
    <property type="entry name" value="Trimeric LpxA-like enzymes"/>
    <property type="match status" value="1"/>
</dbReference>
<dbReference type="PANTHER" id="PTHR43584">
    <property type="entry name" value="NUCLEOTIDYL TRANSFERASE"/>
    <property type="match status" value="1"/>
</dbReference>
<dbReference type="InterPro" id="IPR029044">
    <property type="entry name" value="Nucleotide-diphossugar_trans"/>
</dbReference>
<evidence type="ECO:0000256" key="4">
    <source>
        <dbReference type="ARBA" id="ARBA00022695"/>
    </source>
</evidence>
<evidence type="ECO:0000259" key="10">
    <source>
        <dbReference type="Pfam" id="PF25087"/>
    </source>
</evidence>
<organism evidence="11 12">
    <name type="scientific">Candidatus Roizmanbacteria bacterium CG10_big_fil_rev_8_21_14_0_10_45_7</name>
    <dbReference type="NCBI Taxonomy" id="1974854"/>
    <lineage>
        <taxon>Bacteria</taxon>
        <taxon>Candidatus Roizmaniibacteriota</taxon>
    </lineage>
</organism>
<feature type="domain" description="Mannose-1-phosphate guanyltransferase C-terminal" evidence="10">
    <location>
        <begin position="241"/>
        <end position="320"/>
    </location>
</feature>
<dbReference type="Gene3D" id="2.160.10.10">
    <property type="entry name" value="Hexapeptide repeat proteins"/>
    <property type="match status" value="1"/>
</dbReference>
<evidence type="ECO:0000256" key="7">
    <source>
        <dbReference type="ARBA" id="ARBA00048247"/>
    </source>
</evidence>
<keyword evidence="4" id="KW-0548">Nucleotidyltransferase</keyword>
<accession>A0A2M8KVB7</accession>
<keyword evidence="6" id="KW-0012">Acyltransferase</keyword>
<dbReference type="InterPro" id="IPR050065">
    <property type="entry name" value="GlmU-like"/>
</dbReference>
<evidence type="ECO:0000256" key="6">
    <source>
        <dbReference type="ARBA" id="ARBA00023315"/>
    </source>
</evidence>
<evidence type="ECO:0000256" key="8">
    <source>
        <dbReference type="ARBA" id="ARBA00048493"/>
    </source>
</evidence>
<comment type="pathway">
    <text evidence="1">Nucleotide-sugar biosynthesis; UDP-N-acetyl-alpha-D-glucosamine biosynthesis; N-acetyl-alpha-D-glucosamine 1-phosphate from alpha-D-glucosamine 6-phosphate (route II): step 2/2.</text>
</comment>
<comment type="pathway">
    <text evidence="2">Nucleotide-sugar biosynthesis; UDP-N-acetyl-alpha-D-glucosamine biosynthesis; UDP-N-acetyl-alpha-D-glucosamine from N-acetyl-alpha-D-glucosamine 1-phosphate: step 1/1.</text>
</comment>
<comment type="catalytic activity">
    <reaction evidence="8">
        <text>N-acetyl-alpha-D-glucosamine 1-phosphate + UTP + H(+) = UDP-N-acetyl-alpha-D-glucosamine + diphosphate</text>
        <dbReference type="Rhea" id="RHEA:13509"/>
        <dbReference type="ChEBI" id="CHEBI:15378"/>
        <dbReference type="ChEBI" id="CHEBI:33019"/>
        <dbReference type="ChEBI" id="CHEBI:46398"/>
        <dbReference type="ChEBI" id="CHEBI:57705"/>
        <dbReference type="ChEBI" id="CHEBI:57776"/>
        <dbReference type="EC" id="2.7.7.23"/>
    </reaction>
</comment>
<dbReference type="EMBL" id="PFEE01000024">
    <property type="protein sequence ID" value="PJE63849.1"/>
    <property type="molecule type" value="Genomic_DNA"/>
</dbReference>
<feature type="domain" description="Nucleotidyl transferase" evidence="9">
    <location>
        <begin position="8"/>
        <end position="202"/>
    </location>
</feature>